<proteinExistence type="predicted"/>
<dbReference type="EMBL" id="KV784359">
    <property type="protein sequence ID" value="OEU15836.1"/>
    <property type="molecule type" value="Genomic_DNA"/>
</dbReference>
<reference evidence="3 4" key="1">
    <citation type="submission" date="2016-09" db="EMBL/GenBank/DDBJ databases">
        <title>Extensive genetic diversity and differential bi-allelic expression allows diatom success in the polar Southern Ocean.</title>
        <authorList>
            <consortium name="DOE Joint Genome Institute"/>
            <person name="Mock T."/>
            <person name="Otillar R.P."/>
            <person name="Strauss J."/>
            <person name="Dupont C."/>
            <person name="Frickenhaus S."/>
            <person name="Maumus F."/>
            <person name="Mcmullan M."/>
            <person name="Sanges R."/>
            <person name="Schmutz J."/>
            <person name="Toseland A."/>
            <person name="Valas R."/>
            <person name="Veluchamy A."/>
            <person name="Ward B.J."/>
            <person name="Allen A."/>
            <person name="Barry K."/>
            <person name="Falciatore A."/>
            <person name="Ferrante M."/>
            <person name="Fortunato A.E."/>
            <person name="Gloeckner G."/>
            <person name="Gruber A."/>
            <person name="Hipkin R."/>
            <person name="Janech M."/>
            <person name="Kroth P."/>
            <person name="Leese F."/>
            <person name="Lindquist E."/>
            <person name="Lyon B.R."/>
            <person name="Martin J."/>
            <person name="Mayer C."/>
            <person name="Parker M."/>
            <person name="Quesneville H."/>
            <person name="Raymond J."/>
            <person name="Uhlig C."/>
            <person name="Valentin K.U."/>
            <person name="Worden A.Z."/>
            <person name="Armbrust E.V."/>
            <person name="Bowler C."/>
            <person name="Green B."/>
            <person name="Moulton V."/>
            <person name="Van Oosterhout C."/>
            <person name="Grigoriev I."/>
        </authorList>
    </citation>
    <scope>NUCLEOTIDE SEQUENCE [LARGE SCALE GENOMIC DNA]</scope>
    <source>
        <strain evidence="3 4">CCMP1102</strain>
    </source>
</reference>
<sequence>MTVAAATATSAPITPAEVTTITRNNPSLSKKIASGDVRDFEAASTECGIAGGAWRGFLRWRMMWSIDDVNALSLGRQMQVSIPFLTGYEAYLVGQIIEVLDGMAPSSNKDETNYILKIAFKNRNVSRIIVQNVGSRWDFLWHWFNQICRSRWYDAWGQIPIIGFTRFPVTENFPATRNHVLASIFRIFLGSDNWFTRVLTQNRQGLITDDPNKNIAQNLAAESNGFEVTNRNQFGTHVGRLKTNEFRIMNRLPVDESIVRTFVDSPMSTMIDNGVVHVLRQLAKHWQNILAQPFGDFAHQRMEQLDPFETMRSHIPVVCIVLSSLRGRNTWDARILGPFLNKCQRLTTSFTTNECLNLTKEMLSKIVPDLCAGVAFVEEPLMSWIEAIQEAWLAVEIEAKEVYEKITGVEIGLRFGHDLITQVSWKIPSDLELKKAILLQLEGKYPGEVVGERSIRSALLSITPRDKRTLIELASRGRLVSSGQQKSRPIKLLLGRVAKLLKRNIRRQYLNESIRELSMGEVVLGNNLEIDDWYWLEEKDKKSVHIYRENDKRKDGTSIYRFVHVDSSVDRFVTFDDPEGLKCRRYIPVAESIVRAQRCYMNLELDHGHKFKYNAFMEFSFLRTALRRLAVVSQIFCEELDAARLNVLREIKAFNQVKVKTEDLEPGKMYFIHDSFYDVYAPFMCKKKYLPSDPEWKKLEQVEIVSTTPQNVAVVGGGPTGLITVIHCTENVLVSGGEMKLYNSRVESAMGGSTFERAQIVRLDARWIAMLRYYLGTGFEDAFIPASGETNAKLGNNLPAQGYVEITIKDLECMLHTEVSKLWSKGVIGVFTESKAQYDVASNSLTKFGEHLKLGDKILRRVDANGNPSKEFHRWKISEILYAEALGIEDLRVGEEYGVYVRQENAIFQFTLTGVDLQTRIYNFKSHRKKIENLAATAHDLPSIYPKGTSHADADMVVTTCLAKGDEESFYCEHFPIDELKGQQFVIDIGYAHVVDCTGKPNAPSSNHFQTTTAEPYGICCCSGLKISMEMHNFGEKRWGQGLLDDFRTIDDKNTRIIGDFTKMVRQPRIAEGMVELIHTENWQLHFEALVEESNFSSLNDKEPIVPKLVEAVVWHANHAGEFRRQTLQTQLYETCDNFYLGMEFTREYEKWKNETVDKLVSPLKQKKRIKLKEKRNIEKLKGILRHNIDRLWYEACLEVIRLGHVYNPGAWRRAPRLHLINSYIEEDLENLSAGDSFRLKDNMKEKYEIIVKKKTDILARNVEGLLTTFETATKVFREGNLTRSPDGNTESKVAIATFPVSHYVNHRSIRLNNESKGYAVAVLGDGQSTPHFMRYSELSGGCINAMQFDNFVRSAVDGVPFIDRLRLYSHETNWSNGEVIQRGTMTCFGQDGFLRPGFSYKHGMKYLQSKVTELIETKQNLDNILSRDWKIKFAASMVPRGMELNDKFLKTLKEDIDSIIFHLFLVEVMNDKDIIYTGIEDILLAQRKKISKIRSKTKHADYWKEYLAGLKTLLDDASQKRLQDFHCEIAKRMEQVVSEVIDFAKESYLYDQRFSQELWNQPKPVDSIIDNFAVEAQDLANSLALSAVFSAAAVAFVLYDVRQDDLTNMGTIWGAIISILNIVLSFETMTNSARYKIRNEEARTIFFDKRFLTVRKAIFSAIDKDDRENISEDHNPFFEDLENRKQQFVEDVVYYGLENPDEFIYDYRRLMEQNDQPAAFKHFQKLLVTYYISDVYHINSYVQESLVELYKICGAIHSLLTQDDIKSNRKGNEKLPHLFERIVEFGPRLEKSLQRGHIYWGFLQHRKYFDWNVCVVFRYFLSLICCSSSDKKIPLSSIENETYGIIKETRIVSKAYKGAILRREIRDMEYLYWATRERDVGSMLFVSAFLVFVVSWIFIIARIITWAGEPSVVADIAFWSQLASVIGAILATFHFVRRLFILLGLWITLVKKVKVGTLDTSTHDALRRIRNVTFIQILLTMARLCAVLGSTVALPWSVVQNAFPEKKWYGESIPIWIALGAFCVAVGTTVFFFLVEYFVRYNLPPKLGEYVCEAFSGEIEYMYKGLSISENQFDTRQAQQWVTWEYVAREFLHKYRFDIVFAADRFGSILQYLQCSMVKGGESLEGEGVKSKKRRGSRRKGKKLRDEKNNAEKC</sequence>
<evidence type="ECO:0000256" key="1">
    <source>
        <dbReference type="SAM" id="MobiDB-lite"/>
    </source>
</evidence>
<organism evidence="3 4">
    <name type="scientific">Fragilariopsis cylindrus CCMP1102</name>
    <dbReference type="NCBI Taxonomy" id="635003"/>
    <lineage>
        <taxon>Eukaryota</taxon>
        <taxon>Sar</taxon>
        <taxon>Stramenopiles</taxon>
        <taxon>Ochrophyta</taxon>
        <taxon>Bacillariophyta</taxon>
        <taxon>Bacillariophyceae</taxon>
        <taxon>Bacillariophycidae</taxon>
        <taxon>Bacillariales</taxon>
        <taxon>Bacillariaceae</taxon>
        <taxon>Fragilariopsis</taxon>
    </lineage>
</organism>
<dbReference type="InParanoid" id="A0A1E7FCH6"/>
<dbReference type="OrthoDB" id="39934at2759"/>
<accession>A0A1E7FCH6</accession>
<feature type="transmembrane region" description="Helical" evidence="2">
    <location>
        <begin position="1978"/>
        <end position="1997"/>
    </location>
</feature>
<gene>
    <name evidence="3" type="ORF">FRACYDRAFT_186875</name>
</gene>
<evidence type="ECO:0000256" key="2">
    <source>
        <dbReference type="SAM" id="Phobius"/>
    </source>
</evidence>
<keyword evidence="2" id="KW-0812">Transmembrane</keyword>
<feature type="compositionally biased region" description="Basic residues" evidence="1">
    <location>
        <begin position="2132"/>
        <end position="2144"/>
    </location>
</feature>
<protein>
    <submittedName>
        <fullName evidence="3">Uncharacterized protein</fullName>
    </submittedName>
</protein>
<feature type="region of interest" description="Disordered" evidence="1">
    <location>
        <begin position="2125"/>
        <end position="2155"/>
    </location>
</feature>
<name>A0A1E7FCH6_9STRA</name>
<dbReference type="Proteomes" id="UP000095751">
    <property type="component" value="Unassembled WGS sequence"/>
</dbReference>
<evidence type="ECO:0000313" key="3">
    <source>
        <dbReference type="EMBL" id="OEU15836.1"/>
    </source>
</evidence>
<keyword evidence="2" id="KW-1133">Transmembrane helix</keyword>
<dbReference type="KEGG" id="fcy:FRACYDRAFT_186875"/>
<feature type="transmembrane region" description="Helical" evidence="2">
    <location>
        <begin position="2017"/>
        <end position="2040"/>
    </location>
</feature>
<feature type="transmembrane region" description="Helical" evidence="2">
    <location>
        <begin position="1884"/>
        <end position="1905"/>
    </location>
</feature>
<evidence type="ECO:0000313" key="4">
    <source>
        <dbReference type="Proteomes" id="UP000095751"/>
    </source>
</evidence>
<feature type="compositionally biased region" description="Basic and acidic residues" evidence="1">
    <location>
        <begin position="2145"/>
        <end position="2155"/>
    </location>
</feature>
<keyword evidence="4" id="KW-1185">Reference proteome</keyword>
<keyword evidence="2" id="KW-0472">Membrane</keyword>